<dbReference type="PANTHER" id="PTHR35149">
    <property type="entry name" value="SLL5132 PROTEIN"/>
    <property type="match status" value="1"/>
</dbReference>
<reference evidence="3 4" key="1">
    <citation type="journal article" date="2016" name="Nat. Commun.">
        <title>Thousands of microbial genomes shed light on interconnected biogeochemical processes in an aquifer system.</title>
        <authorList>
            <person name="Anantharaman K."/>
            <person name="Brown C.T."/>
            <person name="Hug L.A."/>
            <person name="Sharon I."/>
            <person name="Castelle C.J."/>
            <person name="Probst A.J."/>
            <person name="Thomas B.C."/>
            <person name="Singh A."/>
            <person name="Wilkins M.J."/>
            <person name="Karaoz U."/>
            <person name="Brodie E.L."/>
            <person name="Williams K.H."/>
            <person name="Hubbard S.S."/>
            <person name="Banfield J.F."/>
        </authorList>
    </citation>
    <scope>NUCLEOTIDE SEQUENCE [LARGE SCALE GENOMIC DNA]</scope>
</reference>
<evidence type="ECO:0008006" key="5">
    <source>
        <dbReference type="Google" id="ProtNLM"/>
    </source>
</evidence>
<accession>A0A1F6NWD4</accession>
<feature type="domain" description="GmrSD restriction endonucleases N-terminal" evidence="1">
    <location>
        <begin position="10"/>
        <end position="230"/>
    </location>
</feature>
<dbReference type="AlphaFoldDB" id="A0A1F6NWD4"/>
<protein>
    <recommendedName>
        <fullName evidence="5">DUF262 domain-containing protein</fullName>
    </recommendedName>
</protein>
<dbReference type="InterPro" id="IPR011089">
    <property type="entry name" value="GmrSD_C"/>
</dbReference>
<evidence type="ECO:0000313" key="4">
    <source>
        <dbReference type="Proteomes" id="UP000177907"/>
    </source>
</evidence>
<name>A0A1F6NWD4_9BACT</name>
<dbReference type="Pfam" id="PF07510">
    <property type="entry name" value="GmrSD_C"/>
    <property type="match status" value="1"/>
</dbReference>
<comment type="caution">
    <text evidence="3">The sequence shown here is derived from an EMBL/GenBank/DDBJ whole genome shotgun (WGS) entry which is preliminary data.</text>
</comment>
<sequence length="565" mass="67573">MKIESKDRKIKNLFLNKRYIIPDYQRNYSWDTNEEVSVFWDDFIYYLNNETESNFFIGPMVFKAEDIESSEFEVIDGQQRLITFSILISVLVSLFKKYGKEDLANGLLQYLVFRDEKNEEQLVIVTLEPHPFYQQRIFHADEASQPSKESEVLIEKVRFFFNQQIENKLNEIRKEEGKVEYLKKVRDYLFNIDTVVIISNDETDAFTIFETINTRGKDLLSIDLLKNYIFKNFNYKTGIQEPKNSWKIITDNVSSSRDTFFNRFWSSWVAKVTENKLYRRFSDYMRKTSERCFGNTSDLLKELLIASDIYRKITKPKLDDWKENNHYHIYNNIKNINGLFNLKVHFPFFLALFEEYDKKKISYETFTDTLFFMENFHFIFTHIVSPRASGLDNKYSKFAIELRFSNNKPSVLNRLKEELFEKIPSFEEYREKFVTLNFKEDKDTIKFILLKIEKEKDPSISIDFDLHSIEHLYPKSGTSIKDPNLIGNLFLIEQKYNEDKNKSEPFVKWPDSNDSVIEYLKKQTKYKTTKEGLEKIILKNVWNDDSISDRTEELAKFTYNLLSKR</sequence>
<dbReference type="STRING" id="1798704.A3J93_00030"/>
<gene>
    <name evidence="3" type="ORF">A3J93_00030</name>
</gene>
<evidence type="ECO:0000259" key="2">
    <source>
        <dbReference type="Pfam" id="PF07510"/>
    </source>
</evidence>
<proteinExistence type="predicted"/>
<dbReference type="PANTHER" id="PTHR35149:SF2">
    <property type="entry name" value="DUF262 DOMAIN-CONTAINING PROTEIN"/>
    <property type="match status" value="1"/>
</dbReference>
<dbReference type="Pfam" id="PF03235">
    <property type="entry name" value="GmrSD_N"/>
    <property type="match status" value="1"/>
</dbReference>
<dbReference type="EMBL" id="MFQZ01000005">
    <property type="protein sequence ID" value="OGH88120.1"/>
    <property type="molecule type" value="Genomic_DNA"/>
</dbReference>
<dbReference type="InterPro" id="IPR004919">
    <property type="entry name" value="GmrSD_N"/>
</dbReference>
<evidence type="ECO:0000313" key="3">
    <source>
        <dbReference type="EMBL" id="OGH88120.1"/>
    </source>
</evidence>
<evidence type="ECO:0000259" key="1">
    <source>
        <dbReference type="Pfam" id="PF03235"/>
    </source>
</evidence>
<organism evidence="3 4">
    <name type="scientific">Candidatus Magasanikbacteria bacterium RIFOXYC2_FULL_42_28</name>
    <dbReference type="NCBI Taxonomy" id="1798704"/>
    <lineage>
        <taxon>Bacteria</taxon>
        <taxon>Candidatus Magasanikiibacteriota</taxon>
    </lineage>
</organism>
<feature type="domain" description="GmrSD restriction endonucleases C-terminal" evidence="2">
    <location>
        <begin position="424"/>
        <end position="556"/>
    </location>
</feature>
<dbReference type="Proteomes" id="UP000177907">
    <property type="component" value="Unassembled WGS sequence"/>
</dbReference>